<evidence type="ECO:0000259" key="1">
    <source>
        <dbReference type="Pfam" id="PF03551"/>
    </source>
</evidence>
<feature type="domain" description="Transcription regulator PadR N-terminal" evidence="1">
    <location>
        <begin position="16"/>
        <end position="90"/>
    </location>
</feature>
<gene>
    <name evidence="2" type="ORF">NZD86_01050</name>
</gene>
<sequence length="112" mass="13133">MDIDREVLKGYIDTILLSLLHKEPLYGYELVKRSRENSDGTFEIKEATLYLALKRTEKNGYTESYWDNSESGGGRRKYYKLTDEGRSRLQSKKSEWEYLKCTMDKFLGGVDL</sequence>
<evidence type="ECO:0000313" key="2">
    <source>
        <dbReference type="EMBL" id="WAH37171.1"/>
    </source>
</evidence>
<dbReference type="SUPFAM" id="SSF46785">
    <property type="entry name" value="Winged helix' DNA-binding domain"/>
    <property type="match status" value="1"/>
</dbReference>
<accession>A0ABY6Z2V8</accession>
<organism evidence="2 3">
    <name type="scientific">Alicyclobacillus dauci</name>
    <dbReference type="NCBI Taxonomy" id="1475485"/>
    <lineage>
        <taxon>Bacteria</taxon>
        <taxon>Bacillati</taxon>
        <taxon>Bacillota</taxon>
        <taxon>Bacilli</taxon>
        <taxon>Bacillales</taxon>
        <taxon>Alicyclobacillaceae</taxon>
        <taxon>Alicyclobacillus</taxon>
    </lineage>
</organism>
<dbReference type="InterPro" id="IPR036388">
    <property type="entry name" value="WH-like_DNA-bd_sf"/>
</dbReference>
<dbReference type="InterPro" id="IPR036390">
    <property type="entry name" value="WH_DNA-bd_sf"/>
</dbReference>
<reference evidence="2" key="1">
    <citation type="submission" date="2022-08" db="EMBL/GenBank/DDBJ databases">
        <title>Alicyclobacillus dauci DSM2870, complete genome.</title>
        <authorList>
            <person name="Wang Q."/>
            <person name="Cai R."/>
            <person name="Wang Z."/>
        </authorList>
    </citation>
    <scope>NUCLEOTIDE SEQUENCE</scope>
    <source>
        <strain evidence="2">DSM 28700</strain>
    </source>
</reference>
<dbReference type="PANTHER" id="PTHR33169">
    <property type="entry name" value="PADR-FAMILY TRANSCRIPTIONAL REGULATOR"/>
    <property type="match status" value="1"/>
</dbReference>
<dbReference type="Gene3D" id="1.10.10.10">
    <property type="entry name" value="Winged helix-like DNA-binding domain superfamily/Winged helix DNA-binding domain"/>
    <property type="match status" value="1"/>
</dbReference>
<dbReference type="InterPro" id="IPR005149">
    <property type="entry name" value="Tscrpt_reg_PadR_N"/>
</dbReference>
<dbReference type="PANTHER" id="PTHR33169:SF14">
    <property type="entry name" value="TRANSCRIPTIONAL REGULATOR RV3488"/>
    <property type="match status" value="1"/>
</dbReference>
<dbReference type="RefSeq" id="WP_268044617.1">
    <property type="nucleotide sequence ID" value="NZ_CP104064.1"/>
</dbReference>
<protein>
    <submittedName>
        <fullName evidence="2">PadR family transcriptional regulator</fullName>
    </submittedName>
</protein>
<evidence type="ECO:0000313" key="3">
    <source>
        <dbReference type="Proteomes" id="UP001164803"/>
    </source>
</evidence>
<dbReference type="EMBL" id="CP104064">
    <property type="protein sequence ID" value="WAH37171.1"/>
    <property type="molecule type" value="Genomic_DNA"/>
</dbReference>
<keyword evidence="3" id="KW-1185">Reference proteome</keyword>
<name>A0ABY6Z2V8_9BACL</name>
<dbReference type="InterPro" id="IPR052509">
    <property type="entry name" value="Metal_resp_DNA-bind_regulator"/>
</dbReference>
<dbReference type="Proteomes" id="UP001164803">
    <property type="component" value="Chromosome"/>
</dbReference>
<dbReference type="Pfam" id="PF03551">
    <property type="entry name" value="PadR"/>
    <property type="match status" value="1"/>
</dbReference>
<proteinExistence type="predicted"/>